<organism evidence="1 2">
    <name type="scientific">Liquidambar formosana</name>
    <name type="common">Formosan gum</name>
    <dbReference type="NCBI Taxonomy" id="63359"/>
    <lineage>
        <taxon>Eukaryota</taxon>
        <taxon>Viridiplantae</taxon>
        <taxon>Streptophyta</taxon>
        <taxon>Embryophyta</taxon>
        <taxon>Tracheophyta</taxon>
        <taxon>Spermatophyta</taxon>
        <taxon>Magnoliopsida</taxon>
        <taxon>eudicotyledons</taxon>
        <taxon>Gunneridae</taxon>
        <taxon>Pentapetalae</taxon>
        <taxon>Saxifragales</taxon>
        <taxon>Altingiaceae</taxon>
        <taxon>Liquidambar</taxon>
    </lineage>
</organism>
<dbReference type="Gene3D" id="3.40.50.720">
    <property type="entry name" value="NAD(P)-binding Rossmann-like Domain"/>
    <property type="match status" value="1"/>
</dbReference>
<sequence>MGVLPKPSRTALALAVVSHFSILIAVPRLCRLIVFPVSAISLSSPCVDDKPFLPTFQISKEKAKGLGIDSVRLDVSLKETVESLKEKKFFSF</sequence>
<comment type="caution">
    <text evidence="1">The sequence shown here is derived from an EMBL/GenBank/DDBJ whole genome shotgun (WGS) entry which is preliminary data.</text>
</comment>
<evidence type="ECO:0000313" key="2">
    <source>
        <dbReference type="Proteomes" id="UP001415857"/>
    </source>
</evidence>
<evidence type="ECO:0000313" key="1">
    <source>
        <dbReference type="EMBL" id="KAK9274117.1"/>
    </source>
</evidence>
<dbReference type="AlphaFoldDB" id="A0AAP0WMF3"/>
<dbReference type="EMBL" id="JBBPBK010000012">
    <property type="protein sequence ID" value="KAK9274117.1"/>
    <property type="molecule type" value="Genomic_DNA"/>
</dbReference>
<keyword evidence="2" id="KW-1185">Reference proteome</keyword>
<reference evidence="1 2" key="1">
    <citation type="journal article" date="2024" name="Plant J.">
        <title>Genome sequences and population genomics reveal climatic adaptation and genomic divergence between two closely related sweetgum species.</title>
        <authorList>
            <person name="Xu W.Q."/>
            <person name="Ren C.Q."/>
            <person name="Zhang X.Y."/>
            <person name="Comes H.P."/>
            <person name="Liu X.H."/>
            <person name="Li Y.G."/>
            <person name="Kettle C.J."/>
            <person name="Jalonen R."/>
            <person name="Gaisberger H."/>
            <person name="Ma Y.Z."/>
            <person name="Qiu Y.X."/>
        </authorList>
    </citation>
    <scope>NUCLEOTIDE SEQUENCE [LARGE SCALE GENOMIC DNA]</scope>
    <source>
        <strain evidence="1">Hangzhou</strain>
    </source>
</reference>
<proteinExistence type="predicted"/>
<dbReference type="Proteomes" id="UP001415857">
    <property type="component" value="Unassembled WGS sequence"/>
</dbReference>
<name>A0AAP0WMF3_LIQFO</name>
<protein>
    <submittedName>
        <fullName evidence="1">Uncharacterized protein</fullName>
    </submittedName>
</protein>
<gene>
    <name evidence="1" type="ORF">L1049_018931</name>
</gene>
<accession>A0AAP0WMF3</accession>